<evidence type="ECO:0000256" key="5">
    <source>
        <dbReference type="ARBA" id="ARBA00023125"/>
    </source>
</evidence>
<dbReference type="InterPro" id="IPR057444">
    <property type="entry name" value="Znf-CCCH_AtC3H23-like"/>
</dbReference>
<evidence type="ECO:0000313" key="10">
    <source>
        <dbReference type="Proteomes" id="UP000479710"/>
    </source>
</evidence>
<evidence type="ECO:0000256" key="3">
    <source>
        <dbReference type="ARBA" id="ARBA00022771"/>
    </source>
</evidence>
<keyword evidence="7" id="KW-1133">Transmembrane helix</keyword>
<dbReference type="EMBL" id="SPHZ02000007">
    <property type="protein sequence ID" value="KAF0907737.1"/>
    <property type="molecule type" value="Genomic_DNA"/>
</dbReference>
<evidence type="ECO:0000256" key="4">
    <source>
        <dbReference type="ARBA" id="ARBA00022833"/>
    </source>
</evidence>
<feature type="domain" description="C3H1-type" evidence="8">
    <location>
        <begin position="114"/>
        <end position="147"/>
    </location>
</feature>
<evidence type="ECO:0000313" key="9">
    <source>
        <dbReference type="EMBL" id="KAF0907737.1"/>
    </source>
</evidence>
<name>A0A6G1D5S7_9ORYZ</name>
<keyword evidence="10" id="KW-1185">Reference proteome</keyword>
<dbReference type="InterPro" id="IPR000571">
    <property type="entry name" value="Znf_CCCH"/>
</dbReference>
<dbReference type="AlphaFoldDB" id="A0A6G1D5S7"/>
<evidence type="ECO:0000256" key="7">
    <source>
        <dbReference type="SAM" id="Phobius"/>
    </source>
</evidence>
<dbReference type="GO" id="GO:0003677">
    <property type="term" value="F:DNA binding"/>
    <property type="evidence" value="ECO:0007669"/>
    <property type="project" value="UniProtKB-KW"/>
</dbReference>
<reference evidence="9 10" key="1">
    <citation type="submission" date="2019-11" db="EMBL/GenBank/DDBJ databases">
        <title>Whole genome sequence of Oryza granulata.</title>
        <authorList>
            <person name="Li W."/>
        </authorList>
    </citation>
    <scope>NUCLEOTIDE SEQUENCE [LARGE SCALE GENOMIC DNA]</scope>
    <source>
        <strain evidence="10">cv. Menghai</strain>
        <tissue evidence="9">Leaf</tissue>
    </source>
</reference>
<evidence type="ECO:0000256" key="1">
    <source>
        <dbReference type="ARBA" id="ARBA00022723"/>
    </source>
</evidence>
<keyword evidence="7" id="KW-0812">Transmembrane</keyword>
<dbReference type="PROSITE" id="PS50103">
    <property type="entry name" value="ZF_C3H1"/>
    <property type="match status" value="1"/>
</dbReference>
<dbReference type="InterPro" id="IPR045234">
    <property type="entry name" value="Unkempt-like"/>
</dbReference>
<proteinExistence type="predicted"/>
<dbReference type="PANTHER" id="PTHR14493:SF146">
    <property type="entry name" value="OS07G0668600 PROTEIN"/>
    <property type="match status" value="1"/>
</dbReference>
<keyword evidence="3 6" id="KW-0863">Zinc-finger</keyword>
<keyword evidence="1 6" id="KW-0479">Metal-binding</keyword>
<keyword evidence="2" id="KW-0677">Repeat</keyword>
<keyword evidence="7" id="KW-0472">Membrane</keyword>
<sequence>MPPCSYEVSFSWYLWIMSSDICWPLFMMILLLQEKTTNITRLVPNHEVPHLTDPTEWGAWAHQGHRLWASMSEEFWMHMYKVQRCPRSSSHDWTSCPYAHKGERARRRDPRRFAYVAVSCPDFRSPQLGTVPSCIHGLRCRYAHGVFELWLHPSRFRTRMCSAGTRCPRRICFFAHCTAELRDDPNSIASTILRPPLMPPPLLPRILKQADHPTVSIARGDQLDLIEEAMRNRLHLYSDAADAFSSSSTIVAAPNTPVLTTLANGEGSSVGRRCNCTRCVEEEESLLNGYPHYDLIMDLVNN</sequence>
<feature type="zinc finger region" description="C3H1-type" evidence="6">
    <location>
        <begin position="114"/>
        <end position="147"/>
    </location>
</feature>
<protein>
    <recommendedName>
        <fullName evidence="8">C3H1-type domain-containing protein</fullName>
    </recommendedName>
</protein>
<comment type="caution">
    <text evidence="9">The sequence shown here is derived from an EMBL/GenBank/DDBJ whole genome shotgun (WGS) entry which is preliminary data.</text>
</comment>
<evidence type="ECO:0000256" key="2">
    <source>
        <dbReference type="ARBA" id="ARBA00022737"/>
    </source>
</evidence>
<accession>A0A6G1D5S7</accession>
<dbReference type="Pfam" id="PF25512">
    <property type="entry name" value="zf-CCCH_AtC3H23"/>
    <property type="match status" value="1"/>
</dbReference>
<keyword evidence="5" id="KW-0238">DNA-binding</keyword>
<dbReference type="PANTHER" id="PTHR14493">
    <property type="entry name" value="UNKEMPT FAMILY MEMBER"/>
    <property type="match status" value="1"/>
</dbReference>
<feature type="transmembrane region" description="Helical" evidence="7">
    <location>
        <begin position="12"/>
        <end position="32"/>
    </location>
</feature>
<keyword evidence="4 6" id="KW-0862">Zinc</keyword>
<gene>
    <name evidence="9" type="ORF">E2562_020480</name>
</gene>
<dbReference type="OrthoDB" id="410307at2759"/>
<evidence type="ECO:0000259" key="8">
    <source>
        <dbReference type="PROSITE" id="PS50103"/>
    </source>
</evidence>
<dbReference type="EMBL" id="SPHZ02000007">
    <property type="protein sequence ID" value="KAF0907736.1"/>
    <property type="molecule type" value="Genomic_DNA"/>
</dbReference>
<organism evidence="9 10">
    <name type="scientific">Oryza meyeriana var. granulata</name>
    <dbReference type="NCBI Taxonomy" id="110450"/>
    <lineage>
        <taxon>Eukaryota</taxon>
        <taxon>Viridiplantae</taxon>
        <taxon>Streptophyta</taxon>
        <taxon>Embryophyta</taxon>
        <taxon>Tracheophyta</taxon>
        <taxon>Spermatophyta</taxon>
        <taxon>Magnoliopsida</taxon>
        <taxon>Liliopsida</taxon>
        <taxon>Poales</taxon>
        <taxon>Poaceae</taxon>
        <taxon>BOP clade</taxon>
        <taxon>Oryzoideae</taxon>
        <taxon>Oryzeae</taxon>
        <taxon>Oryzinae</taxon>
        <taxon>Oryza</taxon>
        <taxon>Oryza meyeriana</taxon>
    </lineage>
</organism>
<evidence type="ECO:0000256" key="6">
    <source>
        <dbReference type="PROSITE-ProRule" id="PRU00723"/>
    </source>
</evidence>
<dbReference type="Proteomes" id="UP000479710">
    <property type="component" value="Unassembled WGS sequence"/>
</dbReference>
<dbReference type="GO" id="GO:0008270">
    <property type="term" value="F:zinc ion binding"/>
    <property type="evidence" value="ECO:0007669"/>
    <property type="project" value="UniProtKB-KW"/>
</dbReference>